<dbReference type="EMBL" id="JAVYAA010000001">
    <property type="protein sequence ID" value="MDT8975061.1"/>
    <property type="molecule type" value="Genomic_DNA"/>
</dbReference>
<sequence length="350" mass="40750">MAEQEQEQERAQAQMQVKERQRYEQGFLDCRNVQVSIALQEWGVPVELLYYNAWESTCSVYEHLYVNKKLPWLYESPCLVPSELGLIGVAYDEVQYATYEDADTILQDVDYSEQAAFLWIVCGESPYVKPGFYGHPESVHSVWVQGLSSTSSLDSELADCTAGAGYWVRDTYPEFEGFVSETDFRRMVDSPYVHLEDRQVFLVRRPERNDPAGKGQIMERFLERQRGLHDDATFYDMICRTVNQPEPEFFPEWTELYDCHSHAFKFLAGSRYAYSCFAETLVSSEHSWVRQLRDIARRADKLKNVFLMAAQSGRVDGQVIHRMCTELYRLEQEWLASGHVELGREAQLRR</sequence>
<name>A0AAJ2N2U5_9BACL</name>
<keyword evidence="2" id="KW-1185">Reference proteome</keyword>
<comment type="caution">
    <text evidence="1">The sequence shown here is derived from an EMBL/GenBank/DDBJ whole genome shotgun (WGS) entry which is preliminary data.</text>
</comment>
<dbReference type="RefSeq" id="WP_315742912.1">
    <property type="nucleotide sequence ID" value="NZ_JAVYAA010000001.1"/>
</dbReference>
<dbReference type="AlphaFoldDB" id="A0AAJ2N2U5"/>
<reference evidence="2" key="1">
    <citation type="submission" date="2023-09" db="EMBL/GenBank/DDBJ databases">
        <title>Paenibacillus sp. chi10 Genome sequencing and assembly.</title>
        <authorList>
            <person name="Kim I."/>
        </authorList>
    </citation>
    <scope>NUCLEOTIDE SEQUENCE [LARGE SCALE GENOMIC DNA]</scope>
    <source>
        <strain evidence="2">chi10</strain>
    </source>
</reference>
<evidence type="ECO:0000313" key="2">
    <source>
        <dbReference type="Proteomes" id="UP001250538"/>
    </source>
</evidence>
<gene>
    <name evidence="1" type="ORF">RQP50_02250</name>
</gene>
<organism evidence="1 2">
    <name type="scientific">Paenibacillus suaedae</name>
    <dbReference type="NCBI Taxonomy" id="3077233"/>
    <lineage>
        <taxon>Bacteria</taxon>
        <taxon>Bacillati</taxon>
        <taxon>Bacillota</taxon>
        <taxon>Bacilli</taxon>
        <taxon>Bacillales</taxon>
        <taxon>Paenibacillaceae</taxon>
        <taxon>Paenibacillus</taxon>
    </lineage>
</organism>
<proteinExistence type="predicted"/>
<accession>A0AAJ2N2U5</accession>
<dbReference type="Proteomes" id="UP001250538">
    <property type="component" value="Unassembled WGS sequence"/>
</dbReference>
<evidence type="ECO:0000313" key="1">
    <source>
        <dbReference type="EMBL" id="MDT8975061.1"/>
    </source>
</evidence>
<protein>
    <submittedName>
        <fullName evidence="1">Uncharacterized protein</fullName>
    </submittedName>
</protein>